<organism evidence="1 2">
    <name type="scientific">Polymorphospora lycopeni</name>
    <dbReference type="NCBI Taxonomy" id="3140240"/>
    <lineage>
        <taxon>Bacteria</taxon>
        <taxon>Bacillati</taxon>
        <taxon>Actinomycetota</taxon>
        <taxon>Actinomycetes</taxon>
        <taxon>Micromonosporales</taxon>
        <taxon>Micromonosporaceae</taxon>
        <taxon>Polymorphospora</taxon>
    </lineage>
</organism>
<name>A0ABV5CKT7_9ACTN</name>
<protein>
    <recommendedName>
        <fullName evidence="3">N-acetyltransferase domain-containing protein</fullName>
    </recommendedName>
</protein>
<comment type="caution">
    <text evidence="1">The sequence shown here is derived from an EMBL/GenBank/DDBJ whole genome shotgun (WGS) entry which is preliminary data.</text>
</comment>
<dbReference type="Proteomes" id="UP001582793">
    <property type="component" value="Unassembled WGS sequence"/>
</dbReference>
<evidence type="ECO:0008006" key="3">
    <source>
        <dbReference type="Google" id="ProtNLM"/>
    </source>
</evidence>
<dbReference type="RefSeq" id="WP_375733195.1">
    <property type="nucleotide sequence ID" value="NZ_JBCGDC010000009.1"/>
</dbReference>
<sequence length="307" mass="33557">MNVQTTELVGLRMATVGVREALDTDWSGHQSDIDLIRVDRPDPGAWADLAAAGFVVKPDRVTWLADTGADERDFLSRISRKEREGVSKARRAVAAAELTWRQAPLDEAGWHAFLGLYTDAVSRLRNGLPVAGAHWAAISAKLDRFFLIGAYRGDDLRGAAIGEFCPEAAVTRVRFSAVAGEQRNASLSRVIYLEAVRAAREAGYPRVTLGNDPNLYGHLVMPGLFAFKARLGFVPVPSTLVDPADGWDVADLLLSMKPLTDPAFMLGYPATGKGPDLDFHFFSRTDDIDTRLFTTCRPAPTHAHRIA</sequence>
<evidence type="ECO:0000313" key="2">
    <source>
        <dbReference type="Proteomes" id="UP001582793"/>
    </source>
</evidence>
<dbReference type="InterPro" id="IPR016181">
    <property type="entry name" value="Acyl_CoA_acyltransferase"/>
</dbReference>
<proteinExistence type="predicted"/>
<dbReference type="SUPFAM" id="SSF55729">
    <property type="entry name" value="Acyl-CoA N-acyltransferases (Nat)"/>
    <property type="match status" value="1"/>
</dbReference>
<reference evidence="1 2" key="1">
    <citation type="submission" date="2024-04" db="EMBL/GenBank/DDBJ databases">
        <title>Polymorphospora sp. isolated from Baiyangdian Lake in Xiong'an New Area.</title>
        <authorList>
            <person name="Zhang X."/>
            <person name="Liu J."/>
        </authorList>
    </citation>
    <scope>NUCLEOTIDE SEQUENCE [LARGE SCALE GENOMIC DNA]</scope>
    <source>
        <strain evidence="1 2">2-325</strain>
    </source>
</reference>
<dbReference type="EMBL" id="JBCGDC010000009">
    <property type="protein sequence ID" value="MFB6392441.1"/>
    <property type="molecule type" value="Genomic_DNA"/>
</dbReference>
<keyword evidence="2" id="KW-1185">Reference proteome</keyword>
<dbReference type="Gene3D" id="3.40.630.30">
    <property type="match status" value="1"/>
</dbReference>
<evidence type="ECO:0000313" key="1">
    <source>
        <dbReference type="EMBL" id="MFB6392441.1"/>
    </source>
</evidence>
<accession>A0ABV5CKT7</accession>
<gene>
    <name evidence="1" type="ORF">AAFH96_04910</name>
</gene>